<keyword evidence="2" id="KW-1185">Reference proteome</keyword>
<name>A0ABU6QUC8_9FABA</name>
<dbReference type="Proteomes" id="UP001341840">
    <property type="component" value="Unassembled WGS sequence"/>
</dbReference>
<reference evidence="1 2" key="1">
    <citation type="journal article" date="2023" name="Plants (Basel)">
        <title>Bridging the Gap: Combining Genomics and Transcriptomics Approaches to Understand Stylosanthes scabra, an Orphan Legume from the Brazilian Caatinga.</title>
        <authorList>
            <person name="Ferreira-Neto J.R.C."/>
            <person name="da Silva M.D."/>
            <person name="Binneck E."/>
            <person name="de Melo N.F."/>
            <person name="da Silva R.H."/>
            <person name="de Melo A.L.T.M."/>
            <person name="Pandolfi V."/>
            <person name="Bustamante F.O."/>
            <person name="Brasileiro-Vidal A.C."/>
            <person name="Benko-Iseppon A.M."/>
        </authorList>
    </citation>
    <scope>NUCLEOTIDE SEQUENCE [LARGE SCALE GENOMIC DNA]</scope>
    <source>
        <tissue evidence="1">Leaves</tissue>
    </source>
</reference>
<sequence length="139" mass="15820">MVKDLQEGMNQVTHLLHGSTILKHLKLSSPNGKREDLSHQGHRFMGGIHAHESWDPYALQRGLNTIGYNDPIGERQRPSDIRFVGLLSWFKICLSFKEGKAKQSAMDRFGQESLNILRLVLMRIEKLKLVKTIASMKGL</sequence>
<evidence type="ECO:0000313" key="2">
    <source>
        <dbReference type="Proteomes" id="UP001341840"/>
    </source>
</evidence>
<organism evidence="1 2">
    <name type="scientific">Stylosanthes scabra</name>
    <dbReference type="NCBI Taxonomy" id="79078"/>
    <lineage>
        <taxon>Eukaryota</taxon>
        <taxon>Viridiplantae</taxon>
        <taxon>Streptophyta</taxon>
        <taxon>Embryophyta</taxon>
        <taxon>Tracheophyta</taxon>
        <taxon>Spermatophyta</taxon>
        <taxon>Magnoliopsida</taxon>
        <taxon>eudicotyledons</taxon>
        <taxon>Gunneridae</taxon>
        <taxon>Pentapetalae</taxon>
        <taxon>rosids</taxon>
        <taxon>fabids</taxon>
        <taxon>Fabales</taxon>
        <taxon>Fabaceae</taxon>
        <taxon>Papilionoideae</taxon>
        <taxon>50 kb inversion clade</taxon>
        <taxon>dalbergioids sensu lato</taxon>
        <taxon>Dalbergieae</taxon>
        <taxon>Pterocarpus clade</taxon>
        <taxon>Stylosanthes</taxon>
    </lineage>
</organism>
<gene>
    <name evidence="1" type="ORF">PIB30_091119</name>
</gene>
<proteinExistence type="predicted"/>
<evidence type="ECO:0000313" key="1">
    <source>
        <dbReference type="EMBL" id="MED6115493.1"/>
    </source>
</evidence>
<accession>A0ABU6QUC8</accession>
<comment type="caution">
    <text evidence="1">The sequence shown here is derived from an EMBL/GenBank/DDBJ whole genome shotgun (WGS) entry which is preliminary data.</text>
</comment>
<protein>
    <submittedName>
        <fullName evidence="1">Uncharacterized protein</fullName>
    </submittedName>
</protein>
<dbReference type="EMBL" id="JASCZI010001800">
    <property type="protein sequence ID" value="MED6115493.1"/>
    <property type="molecule type" value="Genomic_DNA"/>
</dbReference>